<dbReference type="EMBL" id="RQFK01000011">
    <property type="protein sequence ID" value="TGK86837.1"/>
    <property type="molecule type" value="Genomic_DNA"/>
</dbReference>
<comment type="caution">
    <text evidence="2">The sequence shown here is derived from an EMBL/GenBank/DDBJ whole genome shotgun (WGS) entry which is preliminary data.</text>
</comment>
<protein>
    <submittedName>
        <fullName evidence="2">AraC family transcriptional regulator</fullName>
    </submittedName>
</protein>
<keyword evidence="3" id="KW-1185">Reference proteome</keyword>
<sequence length="162" mass="18213">MENTTDRKVLLKPITLVGIKTRTTNAEEMSGNGKIAALWGKFLGEGILSQIQNRVSPSEWMVVYTEFESDETGAYTMFIGAAVDKIETLNPGLDWIQIPESAYLKVPTNWGPISSIGLETWKTIWSEDQYKKNRSYIADLEIYGKNAGDPNHAQFDIYLGMK</sequence>
<dbReference type="SUPFAM" id="SSF55136">
    <property type="entry name" value="Probable bacterial effector-binding domain"/>
    <property type="match status" value="1"/>
</dbReference>
<dbReference type="Proteomes" id="UP000298009">
    <property type="component" value="Unassembled WGS sequence"/>
</dbReference>
<dbReference type="InterPro" id="IPR053182">
    <property type="entry name" value="YobU-like_regulator"/>
</dbReference>
<dbReference type="AlphaFoldDB" id="A0A4R9IGW4"/>
<feature type="domain" description="AraC effector-binding" evidence="1">
    <location>
        <begin position="5"/>
        <end position="162"/>
    </location>
</feature>
<dbReference type="RefSeq" id="WP_135600457.1">
    <property type="nucleotide sequence ID" value="NZ_RQFK01000011.1"/>
</dbReference>
<dbReference type="PANTHER" id="PTHR36444:SF2">
    <property type="entry name" value="TRANSCRIPTIONAL REGULATOR PROTEIN YOBU-RELATED"/>
    <property type="match status" value="1"/>
</dbReference>
<dbReference type="PANTHER" id="PTHR36444">
    <property type="entry name" value="TRANSCRIPTIONAL REGULATOR PROTEIN YOBU-RELATED"/>
    <property type="match status" value="1"/>
</dbReference>
<dbReference type="InterPro" id="IPR010499">
    <property type="entry name" value="AraC_E-bd"/>
</dbReference>
<evidence type="ECO:0000259" key="1">
    <source>
        <dbReference type="SMART" id="SM00871"/>
    </source>
</evidence>
<organism evidence="2 3">
    <name type="scientific">Leptospira noumeaensis</name>
    <dbReference type="NCBI Taxonomy" id="2484964"/>
    <lineage>
        <taxon>Bacteria</taxon>
        <taxon>Pseudomonadati</taxon>
        <taxon>Spirochaetota</taxon>
        <taxon>Spirochaetia</taxon>
        <taxon>Leptospirales</taxon>
        <taxon>Leptospiraceae</taxon>
        <taxon>Leptospira</taxon>
    </lineage>
</organism>
<evidence type="ECO:0000313" key="3">
    <source>
        <dbReference type="Proteomes" id="UP000298009"/>
    </source>
</evidence>
<dbReference type="InterPro" id="IPR011256">
    <property type="entry name" value="Reg_factor_effector_dom_sf"/>
</dbReference>
<proteinExistence type="predicted"/>
<reference evidence="2" key="1">
    <citation type="journal article" date="2019" name="PLoS Negl. Trop. Dis.">
        <title>Revisiting the worldwide diversity of Leptospira species in the environment.</title>
        <authorList>
            <person name="Vincent A.T."/>
            <person name="Schiettekatte O."/>
            <person name="Bourhy P."/>
            <person name="Veyrier F.J."/>
            <person name="Picardeau M."/>
        </authorList>
    </citation>
    <scope>NUCLEOTIDE SEQUENCE [LARGE SCALE GENOMIC DNA]</scope>
    <source>
        <strain evidence="2">201800287</strain>
    </source>
</reference>
<gene>
    <name evidence="2" type="ORF">EHQ24_04345</name>
</gene>
<dbReference type="Pfam" id="PF14526">
    <property type="entry name" value="Cass2"/>
    <property type="match status" value="1"/>
</dbReference>
<dbReference type="Gene3D" id="3.20.80.10">
    <property type="entry name" value="Regulatory factor, effector binding domain"/>
    <property type="match status" value="1"/>
</dbReference>
<name>A0A4R9IGW4_9LEPT</name>
<accession>A0A4R9IGW4</accession>
<evidence type="ECO:0000313" key="2">
    <source>
        <dbReference type="EMBL" id="TGK86837.1"/>
    </source>
</evidence>
<dbReference type="InterPro" id="IPR029441">
    <property type="entry name" value="Cass2"/>
</dbReference>
<dbReference type="SMART" id="SM00871">
    <property type="entry name" value="AraC_E_bind"/>
    <property type="match status" value="1"/>
</dbReference>
<dbReference type="OrthoDB" id="9801008at2"/>